<accession>A0A915JVK6</accession>
<dbReference type="WBParaSite" id="nRc.2.0.1.t30113-RA">
    <property type="protein sequence ID" value="nRc.2.0.1.t30113-RA"/>
    <property type="gene ID" value="nRc.2.0.1.g30113"/>
</dbReference>
<feature type="transmembrane region" description="Helical" evidence="1">
    <location>
        <begin position="78"/>
        <end position="108"/>
    </location>
</feature>
<keyword evidence="1" id="KW-0472">Membrane</keyword>
<reference evidence="3" key="1">
    <citation type="submission" date="2022-11" db="UniProtKB">
        <authorList>
            <consortium name="WormBaseParasite"/>
        </authorList>
    </citation>
    <scope>IDENTIFICATION</scope>
</reference>
<protein>
    <submittedName>
        <fullName evidence="3">Copper transporter</fullName>
    </submittedName>
</protein>
<evidence type="ECO:0000313" key="3">
    <source>
        <dbReference type="WBParaSite" id="nRc.2.0.1.t30113-RA"/>
    </source>
</evidence>
<keyword evidence="2" id="KW-1185">Reference proteome</keyword>
<keyword evidence="1" id="KW-1133">Transmembrane helix</keyword>
<organism evidence="2 3">
    <name type="scientific">Romanomermis culicivorax</name>
    <name type="common">Nematode worm</name>
    <dbReference type="NCBI Taxonomy" id="13658"/>
    <lineage>
        <taxon>Eukaryota</taxon>
        <taxon>Metazoa</taxon>
        <taxon>Ecdysozoa</taxon>
        <taxon>Nematoda</taxon>
        <taxon>Enoplea</taxon>
        <taxon>Dorylaimia</taxon>
        <taxon>Mermithida</taxon>
        <taxon>Mermithoidea</taxon>
        <taxon>Mermithidae</taxon>
        <taxon>Romanomermis</taxon>
    </lineage>
</organism>
<dbReference type="Proteomes" id="UP000887565">
    <property type="component" value="Unplaced"/>
</dbReference>
<name>A0A915JVK6_ROMCU</name>
<evidence type="ECO:0000256" key="1">
    <source>
        <dbReference type="SAM" id="Phobius"/>
    </source>
</evidence>
<dbReference type="AlphaFoldDB" id="A0A915JVK6"/>
<proteinExistence type="predicted"/>
<keyword evidence="1" id="KW-0812">Transmembrane</keyword>
<sequence>MAATLGDSHKNFPMEAVCCRSAVTMLKTPFELVPQGDTDNSSPVIRPQQFVTHNSPPNLALVPVGDGFPAILVEIQQFLAYVVHLLGVLSTIYNTGGLYIIYGILLIGKIGSEFGNNRFNARRR</sequence>
<evidence type="ECO:0000313" key="2">
    <source>
        <dbReference type="Proteomes" id="UP000887565"/>
    </source>
</evidence>